<keyword evidence="2" id="KW-1185">Reference proteome</keyword>
<dbReference type="HOGENOM" id="CLU_3258500_0_0_14"/>
<name>R4RZP7_PHYAS</name>
<protein>
    <submittedName>
        <fullName evidence="1">Uncharacterized protein</fullName>
    </submittedName>
</protein>
<proteinExistence type="predicted"/>
<evidence type="ECO:0000313" key="1">
    <source>
        <dbReference type="EMBL" id="AGL89999.1"/>
    </source>
</evidence>
<organism evidence="1 2">
    <name type="scientific">Strawberry lethal yellows phytoplasma (CPA) str. NZSb11</name>
    <dbReference type="NCBI Taxonomy" id="980422"/>
    <lineage>
        <taxon>Bacteria</taxon>
        <taxon>Bacillati</taxon>
        <taxon>Mycoplasmatota</taxon>
        <taxon>Mollicutes</taxon>
        <taxon>Acholeplasmatales</taxon>
        <taxon>Acholeplasmataceae</taxon>
        <taxon>Candidatus Phytoplasma</taxon>
        <taxon>16SrXII (Stolbur group)</taxon>
    </lineage>
</organism>
<dbReference type="KEGG" id="nzs:SLY_0073"/>
<sequence length="42" mass="5016">MGFIRDFFEDSTGIRGKALTANKKIFFLFYCVFFLTEMIKLR</sequence>
<gene>
    <name evidence="1" type="ORF">SLY_0073</name>
</gene>
<dbReference type="EMBL" id="CP002548">
    <property type="protein sequence ID" value="AGL89999.1"/>
    <property type="molecule type" value="Genomic_DNA"/>
</dbReference>
<dbReference type="Proteomes" id="UP000013941">
    <property type="component" value="Chromosome"/>
</dbReference>
<evidence type="ECO:0000313" key="2">
    <source>
        <dbReference type="Proteomes" id="UP000013941"/>
    </source>
</evidence>
<dbReference type="AlphaFoldDB" id="R4RZP7"/>
<reference evidence="1 2" key="1">
    <citation type="journal article" date="2013" name="BMC Genomics">
        <title>Comparison of the complete genome sequence of two closely related isolates of 'Candidatus Phytoplasma australiense' reveals genome plasticity.</title>
        <authorList>
            <person name="Andersen M.T."/>
            <person name="Liefting L.W."/>
            <person name="Havukkala I."/>
            <person name="Beever R.E."/>
        </authorList>
    </citation>
    <scope>NUCLEOTIDE SEQUENCE [LARGE SCALE GENOMIC DNA]</scope>
    <source>
        <strain evidence="1 2">NZSb11</strain>
    </source>
</reference>
<accession>R4RZP7</accession>